<dbReference type="PANTHER" id="PTHR18901">
    <property type="entry name" value="2-DEOXYGLUCOSE-6-PHOSPHATE PHOSPHATASE 2"/>
    <property type="match status" value="1"/>
</dbReference>
<dbReference type="Gene3D" id="3.40.50.1000">
    <property type="entry name" value="HAD superfamily/HAD-like"/>
    <property type="match status" value="1"/>
</dbReference>
<dbReference type="SUPFAM" id="SSF56784">
    <property type="entry name" value="HAD-like"/>
    <property type="match status" value="1"/>
</dbReference>
<dbReference type="Proteomes" id="UP000064249">
    <property type="component" value="Unassembled WGS sequence"/>
</dbReference>
<dbReference type="InterPro" id="IPR023198">
    <property type="entry name" value="PGP-like_dom2"/>
</dbReference>
<gene>
    <name evidence="1" type="ORF">XD73_0908</name>
</gene>
<evidence type="ECO:0000313" key="2">
    <source>
        <dbReference type="Proteomes" id="UP000064249"/>
    </source>
</evidence>
<dbReference type="InterPro" id="IPR006439">
    <property type="entry name" value="HAD-SF_hydro_IA"/>
</dbReference>
<sequence>MTKTNIKGIIFDFDGLILDTETPEMLAWEKAFTEHSLSFPIERYLNSIGTVSDNHFVQGFMQEMGLSEGEIQQTVLAYQSHIATFEHMNHPREGVLDLIHDAEKIGLRLAVASNSYRTWVVDNLQRLALDSHFDPICTRDDVTNSKPDPELYNLVLAKWGFTSNEVLALEDSPNGIKAAKNAGIFCVAVPNPITIRMDVTLADLIFSSFSDFSLQEILFQLEK</sequence>
<proteinExistence type="predicted"/>
<dbReference type="SFLD" id="SFLDG01129">
    <property type="entry name" value="C1.5:_HAD__Beta-PGM__Phosphata"/>
    <property type="match status" value="1"/>
</dbReference>
<protein>
    <submittedName>
        <fullName evidence="1">Haloacid dehalogenase superfamily enzyme, subfamily IA</fullName>
    </submittedName>
</protein>
<dbReference type="AlphaFoldDB" id="A0A101FXC3"/>
<dbReference type="SFLD" id="SFLDS00003">
    <property type="entry name" value="Haloacid_Dehalogenase"/>
    <property type="match status" value="1"/>
</dbReference>
<organism evidence="1 2">
    <name type="scientific">Anaerolinea thermophila</name>
    <dbReference type="NCBI Taxonomy" id="167964"/>
    <lineage>
        <taxon>Bacteria</taxon>
        <taxon>Bacillati</taxon>
        <taxon>Chloroflexota</taxon>
        <taxon>Anaerolineae</taxon>
        <taxon>Anaerolineales</taxon>
        <taxon>Anaerolineaceae</taxon>
        <taxon>Anaerolinea</taxon>
    </lineage>
</organism>
<evidence type="ECO:0000313" key="1">
    <source>
        <dbReference type="EMBL" id="KUK46216.1"/>
    </source>
</evidence>
<reference evidence="1 2" key="1">
    <citation type="journal article" date="2015" name="MBio">
        <title>Genome-Resolved Metagenomic Analysis Reveals Roles for Candidate Phyla and Other Microbial Community Members in Biogeochemical Transformations in Oil Reservoirs.</title>
        <authorList>
            <person name="Hu P."/>
            <person name="Tom L."/>
            <person name="Singh A."/>
            <person name="Thomas B.C."/>
            <person name="Baker B.J."/>
            <person name="Piceno Y.M."/>
            <person name="Andersen G.L."/>
            <person name="Banfield J.F."/>
        </authorList>
    </citation>
    <scope>NUCLEOTIDE SEQUENCE [LARGE SCALE GENOMIC DNA]</scope>
    <source>
        <strain evidence="1">46_16</strain>
    </source>
</reference>
<dbReference type="Gene3D" id="1.10.150.240">
    <property type="entry name" value="Putative phosphatase, domain 2"/>
    <property type="match status" value="1"/>
</dbReference>
<dbReference type="PANTHER" id="PTHR18901:SF38">
    <property type="entry name" value="PSEUDOURIDINE-5'-PHOSPHATASE"/>
    <property type="match status" value="1"/>
</dbReference>
<dbReference type="PATRIC" id="fig|167964.4.peg.694"/>
<name>A0A101FXC3_9CHLR</name>
<accession>A0A101FXC3</accession>
<dbReference type="NCBIfam" id="TIGR01509">
    <property type="entry name" value="HAD-SF-IA-v3"/>
    <property type="match status" value="1"/>
</dbReference>
<dbReference type="Pfam" id="PF13419">
    <property type="entry name" value="HAD_2"/>
    <property type="match status" value="1"/>
</dbReference>
<dbReference type="InterPro" id="IPR023214">
    <property type="entry name" value="HAD_sf"/>
</dbReference>
<dbReference type="EMBL" id="LGFU01000054">
    <property type="protein sequence ID" value="KUK46216.1"/>
    <property type="molecule type" value="Genomic_DNA"/>
</dbReference>
<dbReference type="InterPro" id="IPR041492">
    <property type="entry name" value="HAD_2"/>
</dbReference>
<dbReference type="InterPro" id="IPR036412">
    <property type="entry name" value="HAD-like_sf"/>
</dbReference>
<comment type="caution">
    <text evidence="1">The sequence shown here is derived from an EMBL/GenBank/DDBJ whole genome shotgun (WGS) entry which is preliminary data.</text>
</comment>